<evidence type="ECO:0000256" key="1">
    <source>
        <dbReference type="SAM" id="Phobius"/>
    </source>
</evidence>
<dbReference type="InterPro" id="IPR055431">
    <property type="entry name" value="RsgI_M"/>
</dbReference>
<organism evidence="3 4">
    <name type="scientific">Candidatus Stercoripulliclostridium pullicola</name>
    <dbReference type="NCBI Taxonomy" id="2840953"/>
    <lineage>
        <taxon>Bacteria</taxon>
        <taxon>Bacillati</taxon>
        <taxon>Bacillota</taxon>
        <taxon>Clostridia</taxon>
        <taxon>Eubacteriales</taxon>
        <taxon>Candidatus Stercoripulliclostridium</taxon>
    </lineage>
</organism>
<protein>
    <recommendedName>
        <fullName evidence="2">Anti-sigma factor RsgI-like middle domain-containing protein</fullName>
    </recommendedName>
</protein>
<evidence type="ECO:0000313" key="4">
    <source>
        <dbReference type="Proteomes" id="UP000727857"/>
    </source>
</evidence>
<dbReference type="Pfam" id="PF23750">
    <property type="entry name" value="RsgI_M"/>
    <property type="match status" value="1"/>
</dbReference>
<dbReference type="Proteomes" id="UP000727857">
    <property type="component" value="Unassembled WGS sequence"/>
</dbReference>
<feature type="domain" description="Anti-sigma factor RsgI-like middle" evidence="2">
    <location>
        <begin position="85"/>
        <end position="186"/>
    </location>
</feature>
<accession>A0A940DGW3</accession>
<name>A0A940DGW3_9FIRM</name>
<reference evidence="3" key="1">
    <citation type="submission" date="2020-10" db="EMBL/GenBank/DDBJ databases">
        <authorList>
            <person name="Gilroy R."/>
        </authorList>
    </citation>
    <scope>NUCLEOTIDE SEQUENCE</scope>
    <source>
        <strain evidence="3">517</strain>
    </source>
</reference>
<evidence type="ECO:0000259" key="2">
    <source>
        <dbReference type="Pfam" id="PF23750"/>
    </source>
</evidence>
<proteinExistence type="predicted"/>
<dbReference type="AlphaFoldDB" id="A0A940DGW3"/>
<sequence>MKSWKKRLNKEFDAMAPEMSDEVRAAPILAERKEYKPEEKSAYSGRKAGFWGLAGVAAVLVVVFVSLAVAGVFGGAENDETYVFALEINPAVSFVTDTDGTVLSVNSLNADADVVLSDESTLNAIKGKSLDEAVVAYTDTAARLGYIDLNTAAGAVRLSGSEGKGQKLLSGAAENLRGYFKDKGAYVAVAEDVVGVSEMGEILGVEGAKQTSDLVGAMQNAAVAYGERIAAGVNADGLISLHESYIVDSQLYDYISTALLAGTDDFVSNARALAEIGILNLKITFSRDNPSAVLTDYWSVTERFDEAYFSDKLMAMTDEMEALLTDYAENFGVDITSKDEFYDELYDFAVLAGKEFEDLVFSLASSAIESITDPQAIFEAFEEFAAIDFGKILENLTPQTILSSLSEYRGILARSGIDPNLTETLSHVPTTVAEYISEMRSVVTAIYETRTEIFRERYDRVRDALTDEEYSAFVDGIAREYGSTENFWENCVGVQ</sequence>
<dbReference type="EMBL" id="JADINF010000005">
    <property type="protein sequence ID" value="MBO8423443.1"/>
    <property type="molecule type" value="Genomic_DNA"/>
</dbReference>
<reference evidence="3" key="2">
    <citation type="journal article" date="2021" name="PeerJ">
        <title>Extensive microbial diversity within the chicken gut microbiome revealed by metagenomics and culture.</title>
        <authorList>
            <person name="Gilroy R."/>
            <person name="Ravi A."/>
            <person name="Getino M."/>
            <person name="Pursley I."/>
            <person name="Horton D.L."/>
            <person name="Alikhan N.F."/>
            <person name="Baker D."/>
            <person name="Gharbi K."/>
            <person name="Hall N."/>
            <person name="Watson M."/>
            <person name="Adriaenssens E.M."/>
            <person name="Foster-Nyarko E."/>
            <person name="Jarju S."/>
            <person name="Secka A."/>
            <person name="Antonio M."/>
            <person name="Oren A."/>
            <person name="Chaudhuri R.R."/>
            <person name="La Ragione R."/>
            <person name="Hildebrand F."/>
            <person name="Pallen M.J."/>
        </authorList>
    </citation>
    <scope>NUCLEOTIDE SEQUENCE</scope>
    <source>
        <strain evidence="3">517</strain>
    </source>
</reference>
<feature type="transmembrane region" description="Helical" evidence="1">
    <location>
        <begin position="50"/>
        <end position="73"/>
    </location>
</feature>
<gene>
    <name evidence="3" type="ORF">IAB16_00255</name>
</gene>
<comment type="caution">
    <text evidence="3">The sequence shown here is derived from an EMBL/GenBank/DDBJ whole genome shotgun (WGS) entry which is preliminary data.</text>
</comment>
<keyword evidence="1" id="KW-0472">Membrane</keyword>
<keyword evidence="1" id="KW-1133">Transmembrane helix</keyword>
<evidence type="ECO:0000313" key="3">
    <source>
        <dbReference type="EMBL" id="MBO8423443.1"/>
    </source>
</evidence>
<keyword evidence="1" id="KW-0812">Transmembrane</keyword>